<feature type="compositionally biased region" description="Low complexity" evidence="1">
    <location>
        <begin position="519"/>
        <end position="552"/>
    </location>
</feature>
<dbReference type="InterPro" id="IPR002921">
    <property type="entry name" value="Fungal_lipase-type"/>
</dbReference>
<feature type="compositionally biased region" description="Low complexity" evidence="1">
    <location>
        <begin position="198"/>
        <end position="212"/>
    </location>
</feature>
<sequence length="638" mass="69451">MGFFGRSKKVKKDSPTLTTRDQRWAAPQHKPLPPLPASPTHPNHPAQQNWYPGDPYHPQVPFQPAGLLPPPPPRWNTAQPPPPYQQQSPYPPPIVVNQHHYYLGPPPPQSESGRSQPSNEPPTKLNLESVLDMAREMCPGNEIIRSLDNELQVCGTQLLNQSAALVDQISDRFNDVMTLIDEDRYVGNERDLFAWQTGQSSSQSASSVGSASLKTTSKKPRTKDHPKGQTTAVAASVISGSVFAKVELYTNSKLPMDLPPLKLYIPTYPLLCLAAQYAERVYEKPAGAERNAHVDADWRTGSKAMFIKSVPMDYMNTIVFAIRGTATFMDWAVNLNVAPTSPFGFLDDANNLCHSGFLTVARKMVAPVARRLRQLLEEDPGRSSYSLLITGHSAGGAVAALLYSHMLATSKAAMSELNTLTGRFKRIHCVTFGTPPVSVTPLVKPEDFECRPHLRKSLFLSFINEGDPVARADTAYVRSLLELFAAPAPLSEAGRRASSSTLSTSTGNKSKGPKEKVSKSSLGSSKSSSRLSTKPSRSMSTSAGSSSRSKSSGPVWEVPPAMLSSAGRIVVLRSGDPKARLKGKKTVEERLNEGVVAHVATDEQLRKVIWGDPVCHVMRLYAGRIETLAVGAVTARGY</sequence>
<dbReference type="PANTHER" id="PTHR46023">
    <property type="entry name" value="LIPASE CLASS 3 PROTEIN-LIKE"/>
    <property type="match status" value="1"/>
</dbReference>
<dbReference type="Pfam" id="PF01764">
    <property type="entry name" value="Lipase_3"/>
    <property type="match status" value="1"/>
</dbReference>
<dbReference type="CDD" id="cd00519">
    <property type="entry name" value="Lipase_3"/>
    <property type="match status" value="1"/>
</dbReference>
<reference evidence="3" key="1">
    <citation type="submission" date="2023-06" db="EMBL/GenBank/DDBJ databases">
        <title>Genome-scale phylogeny and comparative genomics of the fungal order Sordariales.</title>
        <authorList>
            <consortium name="Lawrence Berkeley National Laboratory"/>
            <person name="Hensen N."/>
            <person name="Bonometti L."/>
            <person name="Westerberg I."/>
            <person name="Brannstrom I.O."/>
            <person name="Guillou S."/>
            <person name="Cros-Aarteil S."/>
            <person name="Calhoun S."/>
            <person name="Haridas S."/>
            <person name="Kuo A."/>
            <person name="Mondo S."/>
            <person name="Pangilinan J."/>
            <person name="Riley R."/>
            <person name="Labutti K."/>
            <person name="Andreopoulos B."/>
            <person name="Lipzen A."/>
            <person name="Chen C."/>
            <person name="Yanf M."/>
            <person name="Daum C."/>
            <person name="Ng V."/>
            <person name="Clum A."/>
            <person name="Steindorff A."/>
            <person name="Ohm R."/>
            <person name="Martin F."/>
            <person name="Silar P."/>
            <person name="Natvig D."/>
            <person name="Lalanne C."/>
            <person name="Gautier V."/>
            <person name="Ament-Velasquez S.L."/>
            <person name="Kruys A."/>
            <person name="Hutchinson M.I."/>
            <person name="Powell A.J."/>
            <person name="Barry K."/>
            <person name="Miller A.N."/>
            <person name="Grigoriev I.V."/>
            <person name="Debuchy R."/>
            <person name="Gladieux P."/>
            <person name="Thoren M.H."/>
            <person name="Johannesson H."/>
        </authorList>
    </citation>
    <scope>NUCLEOTIDE SEQUENCE</scope>
    <source>
        <strain evidence="3">SMH4607-1</strain>
    </source>
</reference>
<evidence type="ECO:0000259" key="2">
    <source>
        <dbReference type="Pfam" id="PF01764"/>
    </source>
</evidence>
<dbReference type="Proteomes" id="UP001172102">
    <property type="component" value="Unassembled WGS sequence"/>
</dbReference>
<accession>A0AA40AQT6</accession>
<dbReference type="GO" id="GO:0016787">
    <property type="term" value="F:hydrolase activity"/>
    <property type="evidence" value="ECO:0007669"/>
    <property type="project" value="UniProtKB-KW"/>
</dbReference>
<dbReference type="AlphaFoldDB" id="A0AA40AQT6"/>
<evidence type="ECO:0000313" key="4">
    <source>
        <dbReference type="Proteomes" id="UP001172102"/>
    </source>
</evidence>
<keyword evidence="4" id="KW-1185">Reference proteome</keyword>
<dbReference type="InterPro" id="IPR029058">
    <property type="entry name" value="AB_hydrolase_fold"/>
</dbReference>
<feature type="region of interest" description="Disordered" evidence="1">
    <location>
        <begin position="1"/>
        <end position="124"/>
    </location>
</feature>
<dbReference type="Gene3D" id="3.40.50.1820">
    <property type="entry name" value="alpha/beta hydrolase"/>
    <property type="match status" value="1"/>
</dbReference>
<keyword evidence="3" id="KW-0378">Hydrolase</keyword>
<feature type="region of interest" description="Disordered" evidence="1">
    <location>
        <begin position="494"/>
        <end position="559"/>
    </location>
</feature>
<dbReference type="EMBL" id="JAUKUA010000003">
    <property type="protein sequence ID" value="KAK0720313.1"/>
    <property type="molecule type" value="Genomic_DNA"/>
</dbReference>
<dbReference type="SUPFAM" id="SSF53474">
    <property type="entry name" value="alpha/beta-Hydrolases"/>
    <property type="match status" value="1"/>
</dbReference>
<feature type="compositionally biased region" description="Pro residues" evidence="1">
    <location>
        <begin position="67"/>
        <end position="94"/>
    </location>
</feature>
<gene>
    <name evidence="3" type="ORF">B0H67DRAFT_534722</name>
</gene>
<feature type="compositionally biased region" description="Basic residues" evidence="1">
    <location>
        <begin position="1"/>
        <end position="11"/>
    </location>
</feature>
<protein>
    <submittedName>
        <fullName evidence="3">Alpha/Beta hydrolase protein</fullName>
    </submittedName>
</protein>
<evidence type="ECO:0000313" key="3">
    <source>
        <dbReference type="EMBL" id="KAK0720313.1"/>
    </source>
</evidence>
<organism evidence="3 4">
    <name type="scientific">Lasiosphaeris hirsuta</name>
    <dbReference type="NCBI Taxonomy" id="260670"/>
    <lineage>
        <taxon>Eukaryota</taxon>
        <taxon>Fungi</taxon>
        <taxon>Dikarya</taxon>
        <taxon>Ascomycota</taxon>
        <taxon>Pezizomycotina</taxon>
        <taxon>Sordariomycetes</taxon>
        <taxon>Sordariomycetidae</taxon>
        <taxon>Sordariales</taxon>
        <taxon>Lasiosphaeriaceae</taxon>
        <taxon>Lasiosphaeris</taxon>
    </lineage>
</organism>
<evidence type="ECO:0000256" key="1">
    <source>
        <dbReference type="SAM" id="MobiDB-lite"/>
    </source>
</evidence>
<proteinExistence type="predicted"/>
<comment type="caution">
    <text evidence="3">The sequence shown here is derived from an EMBL/GenBank/DDBJ whole genome shotgun (WGS) entry which is preliminary data.</text>
</comment>
<feature type="domain" description="Fungal lipase-type" evidence="2">
    <location>
        <begin position="319"/>
        <end position="472"/>
    </location>
</feature>
<dbReference type="GO" id="GO:0006629">
    <property type="term" value="P:lipid metabolic process"/>
    <property type="evidence" value="ECO:0007669"/>
    <property type="project" value="InterPro"/>
</dbReference>
<feature type="compositionally biased region" description="Pro residues" evidence="1">
    <location>
        <begin position="30"/>
        <end position="39"/>
    </location>
</feature>
<name>A0AA40AQT6_9PEZI</name>
<dbReference type="PANTHER" id="PTHR46023:SF6">
    <property type="entry name" value="LIPASE CLASS 3 FAMILY PROTEIN"/>
    <property type="match status" value="1"/>
</dbReference>
<feature type="region of interest" description="Disordered" evidence="1">
    <location>
        <begin position="197"/>
        <end position="230"/>
    </location>
</feature>